<dbReference type="CDD" id="cd03768">
    <property type="entry name" value="SR_ResInv"/>
    <property type="match status" value="1"/>
</dbReference>
<evidence type="ECO:0000256" key="3">
    <source>
        <dbReference type="ARBA" id="ARBA00023125"/>
    </source>
</evidence>
<keyword evidence="3" id="KW-0238">DNA-binding</keyword>
<dbReference type="InterPro" id="IPR036162">
    <property type="entry name" value="Resolvase-like_N_sf"/>
</dbReference>
<reference evidence="7 8" key="1">
    <citation type="submission" date="2018-01" db="EMBL/GenBank/DDBJ databases">
        <title>Co-occurrence of chitin degradation, pigmentation and bioactivity in marine Pseudoalteromonas.</title>
        <authorList>
            <person name="Paulsen S."/>
            <person name="Gram L."/>
            <person name="Machado H."/>
        </authorList>
    </citation>
    <scope>NUCLEOTIDE SEQUENCE [LARGE SCALE GENOMIC DNA]</scope>
    <source>
        <strain evidence="7 8">S1946</strain>
    </source>
</reference>
<evidence type="ECO:0000313" key="8">
    <source>
        <dbReference type="Proteomes" id="UP000292345"/>
    </source>
</evidence>
<dbReference type="Gene3D" id="3.40.50.1390">
    <property type="entry name" value="Resolvase, N-terminal catalytic domain"/>
    <property type="match status" value="1"/>
</dbReference>
<organism evidence="7 8">
    <name type="scientific">Pseudoalteromonas rubra</name>
    <dbReference type="NCBI Taxonomy" id="43658"/>
    <lineage>
        <taxon>Bacteria</taxon>
        <taxon>Pseudomonadati</taxon>
        <taxon>Pseudomonadota</taxon>
        <taxon>Gammaproteobacteria</taxon>
        <taxon>Alteromonadales</taxon>
        <taxon>Pseudoalteromonadaceae</taxon>
        <taxon>Pseudoalteromonas</taxon>
    </lineage>
</organism>
<dbReference type="PANTHER" id="PTHR30461">
    <property type="entry name" value="DNA-INVERTASE FROM LAMBDOID PROPHAGE"/>
    <property type="match status" value="1"/>
</dbReference>
<evidence type="ECO:0000259" key="6">
    <source>
        <dbReference type="PROSITE" id="PS51736"/>
    </source>
</evidence>
<dbReference type="PANTHER" id="PTHR30461:SF26">
    <property type="entry name" value="RESOLVASE HOMOLOG YNEB"/>
    <property type="match status" value="1"/>
</dbReference>
<evidence type="ECO:0000256" key="1">
    <source>
        <dbReference type="ARBA" id="ARBA00009913"/>
    </source>
</evidence>
<dbReference type="PROSITE" id="PS51736">
    <property type="entry name" value="RECOMBINASES_3"/>
    <property type="match status" value="1"/>
</dbReference>
<dbReference type="EMBL" id="PPUZ01000011">
    <property type="protein sequence ID" value="RZM84213.1"/>
    <property type="molecule type" value="Genomic_DNA"/>
</dbReference>
<dbReference type="InterPro" id="IPR050639">
    <property type="entry name" value="SSR_resolvase"/>
</dbReference>
<protein>
    <submittedName>
        <fullName evidence="7">Resolvase</fullName>
    </submittedName>
</protein>
<dbReference type="GO" id="GO:0000150">
    <property type="term" value="F:DNA strand exchange activity"/>
    <property type="evidence" value="ECO:0007669"/>
    <property type="project" value="InterPro"/>
</dbReference>
<dbReference type="AlphaFoldDB" id="A0A4Q7EK18"/>
<comment type="caution">
    <text evidence="7">The sequence shown here is derived from an EMBL/GenBank/DDBJ whole genome shotgun (WGS) entry which is preliminary data.</text>
</comment>
<dbReference type="InterPro" id="IPR006119">
    <property type="entry name" value="Resolv_N"/>
</dbReference>
<dbReference type="InterPro" id="IPR006118">
    <property type="entry name" value="Recombinase_CS"/>
</dbReference>
<feature type="domain" description="Resolvase/invertase-type recombinase catalytic" evidence="6">
    <location>
        <begin position="1"/>
        <end position="137"/>
    </location>
</feature>
<dbReference type="Proteomes" id="UP000292345">
    <property type="component" value="Unassembled WGS sequence"/>
</dbReference>
<sequence length="191" mass="21313">MKVGFARVSTQEQDLQVQLSKLGVHGCEKVFQGKQSGASIKNDEKLKDLINFIREGDEVIVTRLDRLGRSLKTILEAIESIHKKGACLNIIDGSLNTKNDNPFSTAMINLCGVFAQLERDLIKARTAEGREEAKAKGKHMGRMSALSDKQAKELYKDKLNGESISALAKKYSVSRPTVHRTIKRMEKQNNK</sequence>
<evidence type="ECO:0000256" key="4">
    <source>
        <dbReference type="ARBA" id="ARBA00023172"/>
    </source>
</evidence>
<evidence type="ECO:0000256" key="2">
    <source>
        <dbReference type="ARBA" id="ARBA00022908"/>
    </source>
</evidence>
<evidence type="ECO:0000313" key="7">
    <source>
        <dbReference type="EMBL" id="RZM84213.1"/>
    </source>
</evidence>
<evidence type="ECO:0000256" key="5">
    <source>
        <dbReference type="PIRSR" id="PIRSR606118-50"/>
    </source>
</evidence>
<keyword evidence="4" id="KW-0233">DNA recombination</keyword>
<dbReference type="SUPFAM" id="SSF53041">
    <property type="entry name" value="Resolvase-like"/>
    <property type="match status" value="1"/>
</dbReference>
<dbReference type="Pfam" id="PF00239">
    <property type="entry name" value="Resolvase"/>
    <property type="match status" value="1"/>
</dbReference>
<dbReference type="PROSITE" id="PS00398">
    <property type="entry name" value="RECOMBINASES_2"/>
    <property type="match status" value="1"/>
</dbReference>
<feature type="active site" description="O-(5'-phospho-DNA)-serine intermediate" evidence="5">
    <location>
        <position position="9"/>
    </location>
</feature>
<keyword evidence="2" id="KW-0229">DNA integration</keyword>
<dbReference type="RefSeq" id="WP_130244330.1">
    <property type="nucleotide sequence ID" value="NZ_PPUZ01000011.1"/>
</dbReference>
<dbReference type="Gene3D" id="1.10.10.60">
    <property type="entry name" value="Homeodomain-like"/>
    <property type="match status" value="1"/>
</dbReference>
<gene>
    <name evidence="7" type="ORF">C3B51_04645</name>
</gene>
<dbReference type="SMART" id="SM00857">
    <property type="entry name" value="Resolvase"/>
    <property type="match status" value="1"/>
</dbReference>
<comment type="similarity">
    <text evidence="1">Belongs to the site-specific recombinase resolvase family.</text>
</comment>
<dbReference type="GO" id="GO:0003677">
    <property type="term" value="F:DNA binding"/>
    <property type="evidence" value="ECO:0007669"/>
    <property type="project" value="UniProtKB-KW"/>
</dbReference>
<proteinExistence type="inferred from homology"/>
<dbReference type="GO" id="GO:0015074">
    <property type="term" value="P:DNA integration"/>
    <property type="evidence" value="ECO:0007669"/>
    <property type="project" value="UniProtKB-KW"/>
</dbReference>
<accession>A0A4Q7EK18</accession>
<name>A0A4Q7EK18_9GAMM</name>